<evidence type="ECO:0000256" key="2">
    <source>
        <dbReference type="SAM" id="SignalP"/>
    </source>
</evidence>
<keyword evidence="1" id="KW-1133">Transmembrane helix</keyword>
<gene>
    <name evidence="3" type="ORF">C7I55_17830</name>
</gene>
<name>A0A2P7QK25_9SPHN</name>
<evidence type="ECO:0000256" key="1">
    <source>
        <dbReference type="SAM" id="Phobius"/>
    </source>
</evidence>
<dbReference type="EMBL" id="PXYI01000006">
    <property type="protein sequence ID" value="PSJ38314.1"/>
    <property type="molecule type" value="Genomic_DNA"/>
</dbReference>
<comment type="caution">
    <text evidence="3">The sequence shown here is derived from an EMBL/GenBank/DDBJ whole genome shotgun (WGS) entry which is preliminary data.</text>
</comment>
<feature type="transmembrane region" description="Helical" evidence="1">
    <location>
        <begin position="37"/>
        <end position="56"/>
    </location>
</feature>
<feature type="signal peptide" evidence="2">
    <location>
        <begin position="1"/>
        <end position="27"/>
    </location>
</feature>
<keyword evidence="1" id="KW-0472">Membrane</keyword>
<keyword evidence="4" id="KW-1185">Reference proteome</keyword>
<accession>A0A2P7QK25</accession>
<dbReference type="Proteomes" id="UP000241167">
    <property type="component" value="Unassembled WGS sequence"/>
</dbReference>
<evidence type="ECO:0000313" key="3">
    <source>
        <dbReference type="EMBL" id="PSJ38314.1"/>
    </source>
</evidence>
<feature type="chain" id="PRO_5015203783" evidence="2">
    <location>
        <begin position="28"/>
        <end position="168"/>
    </location>
</feature>
<reference evidence="3 4" key="1">
    <citation type="submission" date="2018-03" db="EMBL/GenBank/DDBJ databases">
        <title>The draft genome of Sphingosinicella sp. GL-C-18.</title>
        <authorList>
            <person name="Liu L."/>
            <person name="Li L."/>
            <person name="Liang L."/>
            <person name="Zhang X."/>
            <person name="Wang T."/>
        </authorList>
    </citation>
    <scope>NUCLEOTIDE SEQUENCE [LARGE SCALE GENOMIC DNA]</scope>
    <source>
        <strain evidence="3 4">GL-C-18</strain>
    </source>
</reference>
<feature type="transmembrane region" description="Helical" evidence="1">
    <location>
        <begin position="100"/>
        <end position="122"/>
    </location>
</feature>
<dbReference type="AlphaFoldDB" id="A0A2P7QK25"/>
<keyword evidence="1" id="KW-0812">Transmembrane</keyword>
<proteinExistence type="predicted"/>
<protein>
    <submittedName>
        <fullName evidence="3">Uncharacterized protein</fullName>
    </submittedName>
</protein>
<organism evidence="3 4">
    <name type="scientific">Allosphingosinicella deserti</name>
    <dbReference type="NCBI Taxonomy" id="2116704"/>
    <lineage>
        <taxon>Bacteria</taxon>
        <taxon>Pseudomonadati</taxon>
        <taxon>Pseudomonadota</taxon>
        <taxon>Alphaproteobacteria</taxon>
        <taxon>Sphingomonadales</taxon>
        <taxon>Sphingomonadaceae</taxon>
        <taxon>Allosphingosinicella</taxon>
    </lineage>
</organism>
<sequence length="168" mass="16913">MWIAIIAAASTIISLVLACATPFPALAALAAGSRRKLDGLLLVGAAWVAAQAIGICIQGQTLDAEKAIWGATLLAGGMISVLAAHAIAQGLHRTGTIVRASATFAGAFVGFKAVVLVTTLLLDSGHGAFAADVLARQFVRNGLIFAGLVVLQRGLGTIGLPAARPAHA</sequence>
<evidence type="ECO:0000313" key="4">
    <source>
        <dbReference type="Proteomes" id="UP000241167"/>
    </source>
</evidence>
<keyword evidence="2" id="KW-0732">Signal</keyword>
<feature type="transmembrane region" description="Helical" evidence="1">
    <location>
        <begin position="68"/>
        <end position="88"/>
    </location>
</feature>